<proteinExistence type="predicted"/>
<feature type="compositionally biased region" description="Basic and acidic residues" evidence="1">
    <location>
        <begin position="169"/>
        <end position="180"/>
    </location>
</feature>
<sequence length="630" mass="70521">MPPTETLHQLGQIEGAITRHHVRLSNLKSPTEVYEEKAAEIRERIRLSWASLDSTLGPETSKIRDDIVDSGGQLRELKIEHETGVQDEKEVYDKAVQEIADTLCSELLDLIGPTKITSYLQKASNEVKKLVVLDLDVEQSPFSSTIICAGNKRKTASPKTPKTKLMKLSHVERNDHDSTRIKPHPSSSDARSSRRRTRPSHRRHGDNGSAFDEDFEGVTEPDAGNVYLAFWERSKDWFAVFLLPMEDLPSVGIPGSIESLGLADALPKCYCNKRGSVTWAEGYGDGEFLVAEREFPVMYFDGQDFPTKSDVGWVSARDLRPFDANSNNSLIPHIKSVRKFLETREQADLSKSNVEEPKTEVPGTADQLSTGVTRSSYQIQKSLPNQEREHFETPPVTQADSPSMDCEAIPCNDSQLQPLASFHNRQEQQDQLDTKSDSAAPHESDRINEHVGSSESRNIAHLNTTKSQPKPNSLELPEVLEARKGFRDIIWAPVVTPRDSRFTLPALDQHDTLEAHSTGADSPSLSSPKTLLPVPVLSASQKVQQWQLTQYDAGYSPRDRLNSDDSISRADAEQQRQHDNDIVKRGNFNSYAIADMQKKLLLDPQFLGLPLDHYRSVLSFSKKQKVSSHT</sequence>
<feature type="compositionally biased region" description="Basic and acidic residues" evidence="1">
    <location>
        <begin position="348"/>
        <end position="359"/>
    </location>
</feature>
<reference evidence="2" key="1">
    <citation type="submission" date="2022-09" db="EMBL/GenBank/DDBJ databases">
        <title>Fusarium specimens isolated from Avocado Roots.</title>
        <authorList>
            <person name="Stajich J."/>
            <person name="Roper C."/>
            <person name="Heimlech-Rivalta G."/>
        </authorList>
    </citation>
    <scope>NUCLEOTIDE SEQUENCE</scope>
    <source>
        <strain evidence="2">CF00136</strain>
    </source>
</reference>
<dbReference type="AlphaFoldDB" id="A0A9W8RK18"/>
<dbReference type="EMBL" id="JAOQAZ010000052">
    <property type="protein sequence ID" value="KAJ4244199.1"/>
    <property type="molecule type" value="Genomic_DNA"/>
</dbReference>
<evidence type="ECO:0000256" key="1">
    <source>
        <dbReference type="SAM" id="MobiDB-lite"/>
    </source>
</evidence>
<feature type="region of interest" description="Disordered" evidence="1">
    <location>
        <begin position="152"/>
        <end position="216"/>
    </location>
</feature>
<accession>A0A9W8RK18</accession>
<protein>
    <submittedName>
        <fullName evidence="2">Uncharacterized protein</fullName>
    </submittedName>
</protein>
<dbReference type="OrthoDB" id="5234017at2759"/>
<feature type="compositionally biased region" description="Basic residues" evidence="1">
    <location>
        <begin position="193"/>
        <end position="204"/>
    </location>
</feature>
<feature type="compositionally biased region" description="Basic and acidic residues" evidence="1">
    <location>
        <begin position="424"/>
        <end position="449"/>
    </location>
</feature>
<feature type="region of interest" description="Disordered" evidence="1">
    <location>
        <begin position="348"/>
        <end position="411"/>
    </location>
</feature>
<name>A0A9W8RK18_9HYPO</name>
<evidence type="ECO:0000313" key="2">
    <source>
        <dbReference type="EMBL" id="KAJ4244199.1"/>
    </source>
</evidence>
<keyword evidence="3" id="KW-1185">Reference proteome</keyword>
<gene>
    <name evidence="2" type="ORF">NW762_014580</name>
</gene>
<evidence type="ECO:0000313" key="3">
    <source>
        <dbReference type="Proteomes" id="UP001152049"/>
    </source>
</evidence>
<feature type="compositionally biased region" description="Basic residues" evidence="1">
    <location>
        <begin position="152"/>
        <end position="167"/>
    </location>
</feature>
<organism evidence="2 3">
    <name type="scientific">Fusarium torreyae</name>
    <dbReference type="NCBI Taxonomy" id="1237075"/>
    <lineage>
        <taxon>Eukaryota</taxon>
        <taxon>Fungi</taxon>
        <taxon>Dikarya</taxon>
        <taxon>Ascomycota</taxon>
        <taxon>Pezizomycotina</taxon>
        <taxon>Sordariomycetes</taxon>
        <taxon>Hypocreomycetidae</taxon>
        <taxon>Hypocreales</taxon>
        <taxon>Nectriaceae</taxon>
        <taxon>Fusarium</taxon>
    </lineage>
</organism>
<feature type="region of interest" description="Disordered" evidence="1">
    <location>
        <begin position="424"/>
        <end position="474"/>
    </location>
</feature>
<feature type="compositionally biased region" description="Polar residues" evidence="1">
    <location>
        <begin position="366"/>
        <end position="385"/>
    </location>
</feature>
<comment type="caution">
    <text evidence="2">The sequence shown here is derived from an EMBL/GenBank/DDBJ whole genome shotgun (WGS) entry which is preliminary data.</text>
</comment>
<feature type="compositionally biased region" description="Polar residues" evidence="1">
    <location>
        <begin position="451"/>
        <end position="471"/>
    </location>
</feature>
<dbReference type="Proteomes" id="UP001152049">
    <property type="component" value="Unassembled WGS sequence"/>
</dbReference>